<dbReference type="InterPro" id="IPR001680">
    <property type="entry name" value="WD40_rpt"/>
</dbReference>
<keyword evidence="2" id="KW-0963">Cytoplasm</keyword>
<dbReference type="InterPro" id="IPR015943">
    <property type="entry name" value="WD40/YVTN_repeat-like_dom_sf"/>
</dbReference>
<dbReference type="EMBL" id="KQ979236">
    <property type="protein sequence ID" value="KYN22178.1"/>
    <property type="molecule type" value="Genomic_DNA"/>
</dbReference>
<dbReference type="STRING" id="471704.A0A195EAD6"/>
<dbReference type="InterPro" id="IPR036322">
    <property type="entry name" value="WD40_repeat_dom_sf"/>
</dbReference>
<evidence type="ECO:0000313" key="6">
    <source>
        <dbReference type="EMBL" id="KYN22178.1"/>
    </source>
</evidence>
<proteinExistence type="predicted"/>
<comment type="subcellular location">
    <subcellularLocation>
        <location evidence="1">Cytoplasm</location>
    </subcellularLocation>
</comment>
<dbReference type="GO" id="GO:0045504">
    <property type="term" value="F:dynein heavy chain binding"/>
    <property type="evidence" value="ECO:0007669"/>
    <property type="project" value="TreeGrafter"/>
</dbReference>
<name>A0A195EAD6_9HYME</name>
<dbReference type="Proteomes" id="UP000078492">
    <property type="component" value="Unassembled WGS sequence"/>
</dbReference>
<evidence type="ECO:0000256" key="2">
    <source>
        <dbReference type="ARBA" id="ARBA00022490"/>
    </source>
</evidence>
<keyword evidence="3" id="KW-0853">WD repeat</keyword>
<feature type="region of interest" description="Disordered" evidence="5">
    <location>
        <begin position="38"/>
        <end position="59"/>
    </location>
</feature>
<dbReference type="SMART" id="SM00320">
    <property type="entry name" value="WD40"/>
    <property type="match status" value="2"/>
</dbReference>
<dbReference type="KEGG" id="tcz:108759319"/>
<dbReference type="OrthoDB" id="6619788at2759"/>
<organism evidence="6 7">
    <name type="scientific">Trachymyrmex cornetzi</name>
    <dbReference type="NCBI Taxonomy" id="471704"/>
    <lineage>
        <taxon>Eukaryota</taxon>
        <taxon>Metazoa</taxon>
        <taxon>Ecdysozoa</taxon>
        <taxon>Arthropoda</taxon>
        <taxon>Hexapoda</taxon>
        <taxon>Insecta</taxon>
        <taxon>Pterygota</taxon>
        <taxon>Neoptera</taxon>
        <taxon>Endopterygota</taxon>
        <taxon>Hymenoptera</taxon>
        <taxon>Apocrita</taxon>
        <taxon>Aculeata</taxon>
        <taxon>Formicoidea</taxon>
        <taxon>Formicidae</taxon>
        <taxon>Myrmicinae</taxon>
        <taxon>Trachymyrmex</taxon>
    </lineage>
</organism>
<dbReference type="GO" id="GO:0060294">
    <property type="term" value="P:cilium movement involved in cell motility"/>
    <property type="evidence" value="ECO:0007669"/>
    <property type="project" value="TreeGrafter"/>
</dbReference>
<evidence type="ECO:0000256" key="1">
    <source>
        <dbReference type="ARBA" id="ARBA00004496"/>
    </source>
</evidence>
<dbReference type="AlphaFoldDB" id="A0A195EAD6"/>
<accession>A0A195EAD6</accession>
<dbReference type="GO" id="GO:0036156">
    <property type="term" value="C:inner dynein arm"/>
    <property type="evidence" value="ECO:0007669"/>
    <property type="project" value="TreeGrafter"/>
</dbReference>
<keyword evidence="4" id="KW-0677">Repeat</keyword>
<reference evidence="6 7" key="1">
    <citation type="submission" date="2015-09" db="EMBL/GenBank/DDBJ databases">
        <title>Trachymyrmex cornetzi WGS genome.</title>
        <authorList>
            <person name="Nygaard S."/>
            <person name="Hu H."/>
            <person name="Boomsma J."/>
            <person name="Zhang G."/>
        </authorList>
    </citation>
    <scope>NUCLEOTIDE SEQUENCE [LARGE SCALE GENOMIC DNA]</scope>
    <source>
        <strain evidence="6">Tcor2-1</strain>
        <tissue evidence="6">Whole body</tissue>
    </source>
</reference>
<dbReference type="PANTHER" id="PTHR12442:SF5">
    <property type="entry name" value="DYNEIN AXONEMAL INTERMEDIATE CHAIN 3"/>
    <property type="match status" value="1"/>
</dbReference>
<dbReference type="GO" id="GO:0045503">
    <property type="term" value="F:dynein light chain binding"/>
    <property type="evidence" value="ECO:0007669"/>
    <property type="project" value="TreeGrafter"/>
</dbReference>
<evidence type="ECO:0000313" key="7">
    <source>
        <dbReference type="Proteomes" id="UP000078492"/>
    </source>
</evidence>
<evidence type="ECO:0000256" key="4">
    <source>
        <dbReference type="ARBA" id="ARBA00022737"/>
    </source>
</evidence>
<keyword evidence="7" id="KW-1185">Reference proteome</keyword>
<dbReference type="PANTHER" id="PTHR12442">
    <property type="entry name" value="DYNEIN INTERMEDIATE CHAIN"/>
    <property type="match status" value="1"/>
</dbReference>
<protein>
    <submittedName>
        <fullName evidence="6">WD repeat-containing protein 63</fullName>
    </submittedName>
</protein>
<dbReference type="InterPro" id="IPR050687">
    <property type="entry name" value="Dynein_IC"/>
</dbReference>
<evidence type="ECO:0000256" key="5">
    <source>
        <dbReference type="SAM" id="MobiDB-lite"/>
    </source>
</evidence>
<feature type="compositionally biased region" description="Basic and acidic residues" evidence="5">
    <location>
        <begin position="47"/>
        <end position="59"/>
    </location>
</feature>
<dbReference type="SUPFAM" id="SSF50978">
    <property type="entry name" value="WD40 repeat-like"/>
    <property type="match status" value="1"/>
</dbReference>
<evidence type="ECO:0000256" key="3">
    <source>
        <dbReference type="ARBA" id="ARBA00022574"/>
    </source>
</evidence>
<sequence>MEEEVYEANVGRMTKNEKFQVDIEYEHRYDDFFEVEQSLDSEEEKPFEEREWEEEKKPPIQDWEKEAKKKIRIEMDDPSMGRRRTVYDLNAYSSSRPSVSDIWKSNTTQITTEPSKKIRYSVSMGIPGLSRIDLSPLTQKIVGCIIGEDVTTEFPWVRVRKDVIEDNIDLHSESSDFLLVKDEVHAFPDDKIFIGYAPSLTEEGQFYIVLTKEGRDAVVRHIHEQREEHENRVKNAIYKSPGRWHDLGSGADVDANIVKNTRPLFEIEVTSTADLLNVPINLTDRKADDQIDGYIELLPNNQQIFENVRRKLVSRYTQVTPIIRHNEAQTAPSISVNSWYQYLYEYETVDLSTYTEYKIKSLKYFLKRYTDVVCDQVLMNSTWDIYTNDYANLVRSEKDTQIPMPISYEEHQSYYDGKIIVDKVINDLCWHPFWTGTVIATYTQHAKGEHLIGPKTYDEVFLACEGNNKVLIWSFADCLSPKLILECPREVTSVSVCPIDSSIIIGGCINGQIAIWHIPGKIEQVETVVTQTSAQVKYSIAMRSLMTWMRETTPTSLISPTAMSALKYSQKAGITQIVWVPSHHEVDKNGRISSLPEDAPLDDLSYQFVTASKDGTVAFWDLKWRSMEKDIQQVRTGRKKKIYPDIQKSMAQPTSPFKILDHVFRPHYILVIQYPDESRQLVITTLSMYNPKFRKEQVGPFSMTRDDLTIRKYYRPIIEKANYVMEPKILIGTVEGDFGCVTWTGYEFTIDAGMNRETARWLWMKKMHDGPVTHVVRSNYYHQVVVTVGGKIFAVWRDDFVEPLVWKKSNVSYSACSWGIIRPTVLILGRIDGTIEIWDLEVKSHEPSFVQSLSGRIITGIYTHELPLEPQCIGFCDFNGSLRTFTAPRVLLTYDVGDVEWMKKFIDRQVQRISEFRTWQESWCESNLEDILMKKKFRKIKEEKKHLEAEEKIKPDTVDVATRVTTPTRPARRKPWQFIEEARERWMSMEVKRMQRLILEKKGLRKDVLEKQRAPVLRLRQEARTKKRKIREILSLQDRIFEETIVFLFPEQHQERRETLLPPLPVSAADRRLTIDEFIKKETALRKEDVFADSEEEIIYNFLEVQAEALAKLKSTPFERTFDWRKVLAQGKSRRRSMDIELKKLNRLKKTCKVDGAVNDASRLVGNV</sequence>
<dbReference type="GO" id="GO:0036159">
    <property type="term" value="P:inner dynein arm assembly"/>
    <property type="evidence" value="ECO:0007669"/>
    <property type="project" value="TreeGrafter"/>
</dbReference>
<gene>
    <name evidence="6" type="ORF">ALC57_05455</name>
</gene>
<dbReference type="Gene3D" id="2.130.10.10">
    <property type="entry name" value="YVTN repeat-like/Quinoprotein amine dehydrogenase"/>
    <property type="match status" value="1"/>
</dbReference>